<sequence length="210" mass="22475">MTPPADCQSGYAAPGSLLMSAGEHAAAADASLRHVCWLWPSSGVPCHSPSLDGSRSYAWRVLDVFRRRRHIPRPAFRLLLCLAPVQGLELLGVMEVPIGIGSAVGDVGACCWRCWGLGRGPLLFPVGSAAWIPMDRFFHSNHCCRGHPLHSAAPLATWLHASSSRIADRAPVDRSSALLSSLNVYSTVFITRTLALGHCASTVEVLRAGS</sequence>
<dbReference type="Proteomes" id="UP000218209">
    <property type="component" value="Unassembled WGS sequence"/>
</dbReference>
<evidence type="ECO:0000313" key="1">
    <source>
        <dbReference type="EMBL" id="OSX76132.1"/>
    </source>
</evidence>
<proteinExistence type="predicted"/>
<accession>A0A1X6P5H7</accession>
<reference evidence="1 2" key="1">
    <citation type="submission" date="2017-03" db="EMBL/GenBank/DDBJ databases">
        <title>WGS assembly of Porphyra umbilicalis.</title>
        <authorList>
            <person name="Brawley S.H."/>
            <person name="Blouin N.A."/>
            <person name="Ficko-Blean E."/>
            <person name="Wheeler G.L."/>
            <person name="Lohr M."/>
            <person name="Goodson H.V."/>
            <person name="Jenkins J.W."/>
            <person name="Blaby-Haas C.E."/>
            <person name="Helliwell K.E."/>
            <person name="Chan C."/>
            <person name="Marriage T."/>
            <person name="Bhattacharya D."/>
            <person name="Klein A.S."/>
            <person name="Badis Y."/>
            <person name="Brodie J."/>
            <person name="Cao Y."/>
            <person name="Collen J."/>
            <person name="Dittami S.M."/>
            <person name="Gachon C.M."/>
            <person name="Green B.R."/>
            <person name="Karpowicz S."/>
            <person name="Kim J.W."/>
            <person name="Kudahl U."/>
            <person name="Lin S."/>
            <person name="Michel G."/>
            <person name="Mittag M."/>
            <person name="Olson B.J."/>
            <person name="Pangilinan J."/>
            <person name="Peng Y."/>
            <person name="Qiu H."/>
            <person name="Shu S."/>
            <person name="Singer J.T."/>
            <person name="Smith A.G."/>
            <person name="Sprecher B.N."/>
            <person name="Wagner V."/>
            <person name="Wang W."/>
            <person name="Wang Z.-Y."/>
            <person name="Yan J."/>
            <person name="Yarish C."/>
            <person name="Zoeuner-Riek S."/>
            <person name="Zhuang Y."/>
            <person name="Zou Y."/>
            <person name="Lindquist E.A."/>
            <person name="Grimwood J."/>
            <person name="Barry K."/>
            <person name="Rokhsar D.S."/>
            <person name="Schmutz J."/>
            <person name="Stiller J.W."/>
            <person name="Grossman A.R."/>
            <person name="Prochnik S.E."/>
        </authorList>
    </citation>
    <scope>NUCLEOTIDE SEQUENCE [LARGE SCALE GENOMIC DNA]</scope>
    <source>
        <strain evidence="1">4086291</strain>
    </source>
</reference>
<name>A0A1X6P5H7_PORUM</name>
<dbReference type="EMBL" id="KV918878">
    <property type="protein sequence ID" value="OSX76132.1"/>
    <property type="molecule type" value="Genomic_DNA"/>
</dbReference>
<dbReference type="AlphaFoldDB" id="A0A1X6P5H7"/>
<keyword evidence="2" id="KW-1185">Reference proteome</keyword>
<protein>
    <submittedName>
        <fullName evidence="1">Uncharacterized protein</fullName>
    </submittedName>
</protein>
<gene>
    <name evidence="1" type="ORF">BU14_0205s0007</name>
</gene>
<evidence type="ECO:0000313" key="2">
    <source>
        <dbReference type="Proteomes" id="UP000218209"/>
    </source>
</evidence>
<organism evidence="1 2">
    <name type="scientific">Porphyra umbilicalis</name>
    <name type="common">Purple laver</name>
    <name type="synonym">Red alga</name>
    <dbReference type="NCBI Taxonomy" id="2786"/>
    <lineage>
        <taxon>Eukaryota</taxon>
        <taxon>Rhodophyta</taxon>
        <taxon>Bangiophyceae</taxon>
        <taxon>Bangiales</taxon>
        <taxon>Bangiaceae</taxon>
        <taxon>Porphyra</taxon>
    </lineage>
</organism>